<dbReference type="RefSeq" id="WP_088430582.1">
    <property type="nucleotide sequence ID" value="NZ_CP021983.2"/>
</dbReference>
<dbReference type="PANTHER" id="PTHR34800">
    <property type="entry name" value="TETRAPYRROLE-BINDING PROTEIN, CHLOROPLASTIC"/>
    <property type="match status" value="1"/>
</dbReference>
<dbReference type="PANTHER" id="PTHR34800:SF1">
    <property type="entry name" value="TETRAPYRROLE-BINDING PROTEIN, CHLOROPLASTIC"/>
    <property type="match status" value="1"/>
</dbReference>
<dbReference type="AlphaFoldDB" id="A0A1Z3HR11"/>
<feature type="domain" description="GUN4-like" evidence="2">
    <location>
        <begin position="320"/>
        <end position="449"/>
    </location>
</feature>
<accession>A0A1Z3HR11</accession>
<dbReference type="InterPro" id="IPR037215">
    <property type="entry name" value="GUN4-like_sf"/>
</dbReference>
<dbReference type="GO" id="GO:0046906">
    <property type="term" value="F:tetrapyrrole binding"/>
    <property type="evidence" value="ECO:0007669"/>
    <property type="project" value="TreeGrafter"/>
</dbReference>
<gene>
    <name evidence="3" type="ORF">XM38_037230</name>
</gene>
<dbReference type="EMBL" id="CP021983">
    <property type="protein sequence ID" value="ASC72764.1"/>
    <property type="molecule type" value="Genomic_DNA"/>
</dbReference>
<dbReference type="CDD" id="cd16383">
    <property type="entry name" value="GUN4"/>
    <property type="match status" value="1"/>
</dbReference>
<dbReference type="OrthoDB" id="473693at2"/>
<evidence type="ECO:0000259" key="2">
    <source>
        <dbReference type="Pfam" id="PF05419"/>
    </source>
</evidence>
<name>A0A1Z3HR11_9CYAN</name>
<keyword evidence="4" id="KW-1185">Reference proteome</keyword>
<protein>
    <submittedName>
        <fullName evidence="3">GUN4 domain containing protein</fullName>
    </submittedName>
</protein>
<evidence type="ECO:0000256" key="1">
    <source>
        <dbReference type="SAM" id="MobiDB-lite"/>
    </source>
</evidence>
<dbReference type="InterPro" id="IPR008629">
    <property type="entry name" value="GUN4-like"/>
</dbReference>
<organism evidence="3 4">
    <name type="scientific">Halomicronema hongdechloris C2206</name>
    <dbReference type="NCBI Taxonomy" id="1641165"/>
    <lineage>
        <taxon>Bacteria</taxon>
        <taxon>Bacillati</taxon>
        <taxon>Cyanobacteriota</taxon>
        <taxon>Cyanophyceae</taxon>
        <taxon>Nodosilineales</taxon>
        <taxon>Nodosilineaceae</taxon>
        <taxon>Halomicronema</taxon>
    </lineage>
</organism>
<dbReference type="Gene3D" id="1.25.40.620">
    <property type="match status" value="1"/>
</dbReference>
<dbReference type="Proteomes" id="UP000191901">
    <property type="component" value="Chromosome"/>
</dbReference>
<dbReference type="KEGG" id="hhg:XM38_037230"/>
<proteinExistence type="predicted"/>
<feature type="compositionally biased region" description="Pro residues" evidence="1">
    <location>
        <begin position="245"/>
        <end position="262"/>
    </location>
</feature>
<evidence type="ECO:0000313" key="4">
    <source>
        <dbReference type="Proteomes" id="UP000191901"/>
    </source>
</evidence>
<dbReference type="Pfam" id="PF05419">
    <property type="entry name" value="GUN4"/>
    <property type="match status" value="1"/>
</dbReference>
<sequence length="494" mass="56222">MNGGGLGRDTQLDWLIQITDADLSATDRDHRAQVFYQDLYDLPGLEEEALSYIVDTMTPEQGRIGVQLLDLPPHRLRAVLEAVCDRIYDDPCEICLQIKVHAAQLQVISRNFEDLEAIIQAAEHLLPAPRAFQALVERYARRHGELTPVEQANLDWLRHQLDLTKETADSLVAKALGPHRTRQDKLDHYRQVFQAELNRHSPISPDLWKELQLLANNLGLHPDDTEPIHQNYLATIRAIDLQPEPIEPPSPEPAPTPEPAPDPIEQYRTLFEDTIRTSLFPREFDQGRLEQARRIWELSPEQTQAVEVEVTANWYGSVASAAGVDYSRLRQLLWSGEWQAADQETEQAMLQAAGSHDMAPLTGDTVLQIPCTDLLTINQLWLHHSHGRFGFSRQRQIYADEQRRLDAFLQRLEWQRGLSLAGIALTPSPLNYSELQFDLNAPPGHLPSWRWACEAIESGYHLTDNVVDAFFLHLEKCMPSDIPDDTLFNIPEAL</sequence>
<evidence type="ECO:0000313" key="3">
    <source>
        <dbReference type="EMBL" id="ASC72764.1"/>
    </source>
</evidence>
<dbReference type="Gene3D" id="1.10.10.1770">
    <property type="entry name" value="Gun4-like"/>
    <property type="match status" value="1"/>
</dbReference>
<dbReference type="SUPFAM" id="SSF140869">
    <property type="entry name" value="GUN4-like"/>
    <property type="match status" value="1"/>
</dbReference>
<reference evidence="3 4" key="1">
    <citation type="journal article" date="2016" name="Biochim. Biophys. Acta">
        <title>Characterization of red-shifted phycobilisomes isolated from the chlorophyll f-containing cyanobacterium Halomicronema hongdechloris.</title>
        <authorList>
            <person name="Li Y."/>
            <person name="Lin Y."/>
            <person name="Garvey C.J."/>
            <person name="Birch D."/>
            <person name="Corkery R.W."/>
            <person name="Loughlin P.C."/>
            <person name="Scheer H."/>
            <person name="Willows R.D."/>
            <person name="Chen M."/>
        </authorList>
    </citation>
    <scope>NUCLEOTIDE SEQUENCE [LARGE SCALE GENOMIC DNA]</scope>
    <source>
        <strain evidence="3 4">C2206</strain>
    </source>
</reference>
<feature type="region of interest" description="Disordered" evidence="1">
    <location>
        <begin position="243"/>
        <end position="264"/>
    </location>
</feature>